<feature type="chain" id="PRO_5030705047" evidence="1">
    <location>
        <begin position="30"/>
        <end position="624"/>
    </location>
</feature>
<evidence type="ECO:0000313" key="5">
    <source>
        <dbReference type="Proteomes" id="UP000502415"/>
    </source>
</evidence>
<feature type="domain" description="Rhamnogalacturonan lyase family 11 C-terminal" evidence="3">
    <location>
        <begin position="123"/>
        <end position="617"/>
    </location>
</feature>
<evidence type="ECO:0000313" key="4">
    <source>
        <dbReference type="EMBL" id="QJE01978.1"/>
    </source>
</evidence>
<dbReference type="InterPro" id="IPR034641">
    <property type="entry name" value="RGL11"/>
</dbReference>
<dbReference type="InterPro" id="IPR028994">
    <property type="entry name" value="Integrin_alpha_N"/>
</dbReference>
<name>A0A7Z2ZTY0_9BURK</name>
<dbReference type="Pfam" id="PF21348">
    <property type="entry name" value="RGL11_C"/>
    <property type="match status" value="1"/>
</dbReference>
<dbReference type="CDD" id="cd10318">
    <property type="entry name" value="RGL11"/>
    <property type="match status" value="1"/>
</dbReference>
<dbReference type="InterPro" id="IPR049366">
    <property type="entry name" value="RGL11_C"/>
</dbReference>
<feature type="signal peptide" evidence="1">
    <location>
        <begin position="1"/>
        <end position="29"/>
    </location>
</feature>
<accession>A0A7Z2ZTY0</accession>
<dbReference type="SUPFAM" id="SSF69318">
    <property type="entry name" value="Integrin alpha N-terminal domain"/>
    <property type="match status" value="1"/>
</dbReference>
<keyword evidence="1" id="KW-0732">Signal</keyword>
<dbReference type="InterPro" id="IPR041624">
    <property type="entry name" value="RGI_lyase"/>
</dbReference>
<keyword evidence="4" id="KW-0456">Lyase</keyword>
<evidence type="ECO:0000259" key="2">
    <source>
        <dbReference type="Pfam" id="PF18370"/>
    </source>
</evidence>
<dbReference type="PANTHER" id="PTHR43118">
    <property type="entry name" value="RHAMNOGALACTURONAN LYASE (EUROFUNG)"/>
    <property type="match status" value="1"/>
</dbReference>
<evidence type="ECO:0000256" key="1">
    <source>
        <dbReference type="SAM" id="SignalP"/>
    </source>
</evidence>
<gene>
    <name evidence="4" type="ORF">HH212_19765</name>
</gene>
<sequence length="624" mass="66802">MANHTQTDHPLLPGLLAALLLAGASAAHAAMPARQMEKLDRGVVAIHTDAGNFVGWRLLATDADGLAFNVYRDGKKLNPAPLALTNFSDPNAGADATYSVRPVLDGVEQAAAASAATWRQPWLTVPLQKPPEGVTPDGQRYRYTINDGAAADLDGDGVYELLVKWQPTNAHDNSQRGTTGNTYLDAYKLDGTRLWRIDLGRNIRAGAHYTTYLAYDFDGDGRAEVMVKTADGSVDGRGKVIGDAAADYRNKDGYVLAGPEFLTVFDGRSGAALASAPYLPARGEVAAWGDAYGNRVDRFLGGVAYLDGTRPSAVFTRGYYTRAVLAAWDWRDGKLSSRWVFDSDAGGPSGPGAAANHQGAHWMSVADVDGDGKDDLVYGAATIRSDGTLLYSTGLCHGDALHVGKLDPNRAGLQVYMVHETPSCYRGMGAELHDAATGKVLWSVDGANHDVGRGTCMDIDPAFPGEECWASVGGLMSASGKQISAARPRSINFGVWWDGDLLRESLDGARIDKWNPKTGRLEALLDASRVGAASINGTKAVPVLSADLFGDWREEVVWRNTDDDALLVFSTTAPTPHRLVTLMHDPQYRVQVAGQNAGYNQPPHPGFYLGDGMQPPARQPVRVP</sequence>
<dbReference type="Pfam" id="PF18370">
    <property type="entry name" value="RGI_lyase"/>
    <property type="match status" value="1"/>
</dbReference>
<dbReference type="InterPro" id="IPR013783">
    <property type="entry name" value="Ig-like_fold"/>
</dbReference>
<dbReference type="RefSeq" id="WP_170204065.1">
    <property type="nucleotide sequence ID" value="NZ_CP051685.1"/>
</dbReference>
<feature type="domain" description="Rhamnogalacturonan I lyase beta-sheet" evidence="2">
    <location>
        <begin position="34"/>
        <end position="118"/>
    </location>
</feature>
<reference evidence="4 5" key="1">
    <citation type="submission" date="2020-04" db="EMBL/GenBank/DDBJ databases">
        <title>Genome sequencing of novel species.</title>
        <authorList>
            <person name="Heo J."/>
            <person name="Kim S.-J."/>
            <person name="Kim J.-S."/>
            <person name="Hong S.-B."/>
            <person name="Kwon S.-W."/>
        </authorList>
    </citation>
    <scope>NUCLEOTIDE SEQUENCE [LARGE SCALE GENOMIC DNA]</scope>
    <source>
        <strain evidence="4 5">GN2-R2</strain>
    </source>
</reference>
<dbReference type="Gene3D" id="2.60.40.10">
    <property type="entry name" value="Immunoglobulins"/>
    <property type="match status" value="1"/>
</dbReference>
<organism evidence="4 5">
    <name type="scientific">Massilia forsythiae</name>
    <dbReference type="NCBI Taxonomy" id="2728020"/>
    <lineage>
        <taxon>Bacteria</taxon>
        <taxon>Pseudomonadati</taxon>
        <taxon>Pseudomonadota</taxon>
        <taxon>Betaproteobacteria</taxon>
        <taxon>Burkholderiales</taxon>
        <taxon>Oxalobacteraceae</taxon>
        <taxon>Telluria group</taxon>
        <taxon>Massilia</taxon>
    </lineage>
</organism>
<evidence type="ECO:0000259" key="3">
    <source>
        <dbReference type="Pfam" id="PF21348"/>
    </source>
</evidence>
<dbReference type="KEGG" id="mfy:HH212_19765"/>
<dbReference type="Proteomes" id="UP000502415">
    <property type="component" value="Chromosome"/>
</dbReference>
<proteinExistence type="predicted"/>
<keyword evidence="5" id="KW-1185">Reference proteome</keyword>
<dbReference type="AlphaFoldDB" id="A0A7Z2ZTY0"/>
<protein>
    <submittedName>
        <fullName evidence="4">Rhamnogalacturonan lyase</fullName>
    </submittedName>
</protein>
<dbReference type="GO" id="GO:0016829">
    <property type="term" value="F:lyase activity"/>
    <property type="evidence" value="ECO:0007669"/>
    <property type="project" value="UniProtKB-KW"/>
</dbReference>
<dbReference type="EMBL" id="CP051685">
    <property type="protein sequence ID" value="QJE01978.1"/>
    <property type="molecule type" value="Genomic_DNA"/>
</dbReference>
<dbReference type="PANTHER" id="PTHR43118:SF1">
    <property type="entry name" value="RHAMNOGALACTURONAN LYASE (EUROFUNG)"/>
    <property type="match status" value="1"/>
</dbReference>